<proteinExistence type="predicted"/>
<keyword evidence="2" id="KW-0812">Transmembrane</keyword>
<evidence type="ECO:0000313" key="4">
    <source>
        <dbReference type="Proteomes" id="UP000005104"/>
    </source>
</evidence>
<evidence type="ECO:0000256" key="2">
    <source>
        <dbReference type="SAM" id="Phobius"/>
    </source>
</evidence>
<dbReference type="RefSeq" id="WP_007778754.1">
    <property type="nucleotide sequence ID" value="NZ_CM001441.1"/>
</dbReference>
<accession>H5Y1I6</accession>
<organism evidence="3 4">
    <name type="scientific">Desulfosporosinus youngiae DSM 17734</name>
    <dbReference type="NCBI Taxonomy" id="768710"/>
    <lineage>
        <taxon>Bacteria</taxon>
        <taxon>Bacillati</taxon>
        <taxon>Bacillota</taxon>
        <taxon>Clostridia</taxon>
        <taxon>Eubacteriales</taxon>
        <taxon>Desulfitobacteriaceae</taxon>
        <taxon>Desulfosporosinus</taxon>
    </lineage>
</organism>
<keyword evidence="4" id="KW-1185">Reference proteome</keyword>
<protein>
    <submittedName>
        <fullName evidence="3">Uncharacterized protein</fullName>
    </submittedName>
</protein>
<name>H5Y1I6_9FIRM</name>
<keyword evidence="2" id="KW-1133">Transmembrane helix</keyword>
<dbReference type="STRING" id="768710.DesyoDRAFT_0406"/>
<feature type="region of interest" description="Disordered" evidence="1">
    <location>
        <begin position="71"/>
        <end position="92"/>
    </location>
</feature>
<feature type="transmembrane region" description="Helical" evidence="2">
    <location>
        <begin position="12"/>
        <end position="28"/>
    </location>
</feature>
<sequence>MAKKQEAYKRTEKWWLGSVIFFYALYNLPGVPNYHDPKAALIHGALTIIPLWIVTYVGLVVVNKQRKLKNTTEAVGAKSDDNSAKNKEGAAC</sequence>
<dbReference type="HOGENOM" id="CLU_2408540_0_0_9"/>
<feature type="transmembrane region" description="Helical" evidence="2">
    <location>
        <begin position="40"/>
        <end position="62"/>
    </location>
</feature>
<gene>
    <name evidence="3" type="ORF">DesyoDRAFT_0406</name>
</gene>
<evidence type="ECO:0000313" key="3">
    <source>
        <dbReference type="EMBL" id="EHQ87599.1"/>
    </source>
</evidence>
<dbReference type="EMBL" id="CM001441">
    <property type="protein sequence ID" value="EHQ87599.1"/>
    <property type="molecule type" value="Genomic_DNA"/>
</dbReference>
<dbReference type="eggNOG" id="ENOG5033DQV">
    <property type="taxonomic scope" value="Bacteria"/>
</dbReference>
<evidence type="ECO:0000256" key="1">
    <source>
        <dbReference type="SAM" id="MobiDB-lite"/>
    </source>
</evidence>
<dbReference type="AlphaFoldDB" id="H5Y1I6"/>
<keyword evidence="2" id="KW-0472">Membrane</keyword>
<feature type="compositionally biased region" description="Basic and acidic residues" evidence="1">
    <location>
        <begin position="78"/>
        <end position="92"/>
    </location>
</feature>
<reference evidence="3 4" key="1">
    <citation type="submission" date="2011-11" db="EMBL/GenBank/DDBJ databases">
        <title>The Noncontiguous Finished genome of Desulfosporosinus youngiae DSM 17734.</title>
        <authorList>
            <consortium name="US DOE Joint Genome Institute (JGI-PGF)"/>
            <person name="Lucas S."/>
            <person name="Han J."/>
            <person name="Lapidus A."/>
            <person name="Cheng J.-F."/>
            <person name="Goodwin L."/>
            <person name="Pitluck S."/>
            <person name="Peters L."/>
            <person name="Ovchinnikova G."/>
            <person name="Lu M."/>
            <person name="Land M.L."/>
            <person name="Hauser L."/>
            <person name="Pester M."/>
            <person name="Spring S."/>
            <person name="Ollivier B."/>
            <person name="Rattei T."/>
            <person name="Klenk H.-P."/>
            <person name="Wagner M."/>
            <person name="Loy A."/>
            <person name="Woyke T.J."/>
        </authorList>
    </citation>
    <scope>NUCLEOTIDE SEQUENCE [LARGE SCALE GENOMIC DNA]</scope>
    <source>
        <strain evidence="3 4">DSM 17734</strain>
    </source>
</reference>
<dbReference type="Proteomes" id="UP000005104">
    <property type="component" value="Chromosome"/>
</dbReference>